<dbReference type="AlphaFoldDB" id="A0A815DQ91"/>
<evidence type="ECO:0000313" key="3">
    <source>
        <dbReference type="Proteomes" id="UP000663829"/>
    </source>
</evidence>
<gene>
    <name evidence="1" type="ORF">GPM918_LOCUS28540</name>
    <name evidence="2" type="ORF">SRO942_LOCUS29048</name>
</gene>
<accession>A0A815DQ91</accession>
<dbReference type="OrthoDB" id="194468at2759"/>
<dbReference type="EMBL" id="CAJNOQ010012500">
    <property type="protein sequence ID" value="CAF1301431.1"/>
    <property type="molecule type" value="Genomic_DNA"/>
</dbReference>
<evidence type="ECO:0000313" key="2">
    <source>
        <dbReference type="EMBL" id="CAF4126267.1"/>
    </source>
</evidence>
<dbReference type="Proteomes" id="UP000663829">
    <property type="component" value="Unassembled WGS sequence"/>
</dbReference>
<dbReference type="Proteomes" id="UP000681722">
    <property type="component" value="Unassembled WGS sequence"/>
</dbReference>
<dbReference type="EMBL" id="CAJOBC010037654">
    <property type="protein sequence ID" value="CAF4126267.1"/>
    <property type="molecule type" value="Genomic_DNA"/>
</dbReference>
<name>A0A815DQ91_9BILA</name>
<reference evidence="1" key="1">
    <citation type="submission" date="2021-02" db="EMBL/GenBank/DDBJ databases">
        <authorList>
            <person name="Nowell W R."/>
        </authorList>
    </citation>
    <scope>NUCLEOTIDE SEQUENCE</scope>
</reference>
<evidence type="ECO:0000313" key="1">
    <source>
        <dbReference type="EMBL" id="CAF1301431.1"/>
    </source>
</evidence>
<keyword evidence="3" id="KW-1185">Reference proteome</keyword>
<comment type="caution">
    <text evidence="1">The sequence shown here is derived from an EMBL/GenBank/DDBJ whole genome shotgun (WGS) entry which is preliminary data.</text>
</comment>
<protein>
    <submittedName>
        <fullName evidence="1">Uncharacterized protein</fullName>
    </submittedName>
</protein>
<sequence>MNEFSVQRALFKLAEVQLLNWWYQVKYKHYTDIVSVTKERFLYKYIKNLLPKESKLLLSRYYIYDAYYSRLVETYQQSLLTSLPTNKQNYTWIMSIQQAKDYAEKYLIKLDCEWINQLNTQWSNKVSETKSIPKINLLHLMLIHLL</sequence>
<organism evidence="1 3">
    <name type="scientific">Didymodactylos carnosus</name>
    <dbReference type="NCBI Taxonomy" id="1234261"/>
    <lineage>
        <taxon>Eukaryota</taxon>
        <taxon>Metazoa</taxon>
        <taxon>Spiralia</taxon>
        <taxon>Gnathifera</taxon>
        <taxon>Rotifera</taxon>
        <taxon>Eurotatoria</taxon>
        <taxon>Bdelloidea</taxon>
        <taxon>Philodinida</taxon>
        <taxon>Philodinidae</taxon>
        <taxon>Didymodactylos</taxon>
    </lineage>
</organism>
<proteinExistence type="predicted"/>